<dbReference type="RefSeq" id="XP_039128336.1">
    <property type="nucleotide sequence ID" value="XM_039272402.1"/>
</dbReference>
<proteinExistence type="predicted"/>
<evidence type="ECO:0000259" key="2">
    <source>
        <dbReference type="Pfam" id="PF05678"/>
    </source>
</evidence>
<organism evidence="3 4">
    <name type="scientific">Dioscorea cayennensis subsp. rotundata</name>
    <name type="common">White Guinea yam</name>
    <name type="synonym">Dioscorea rotundata</name>
    <dbReference type="NCBI Taxonomy" id="55577"/>
    <lineage>
        <taxon>Eukaryota</taxon>
        <taxon>Viridiplantae</taxon>
        <taxon>Streptophyta</taxon>
        <taxon>Embryophyta</taxon>
        <taxon>Tracheophyta</taxon>
        <taxon>Spermatophyta</taxon>
        <taxon>Magnoliopsida</taxon>
        <taxon>Liliopsida</taxon>
        <taxon>Dioscoreales</taxon>
        <taxon>Dioscoreaceae</taxon>
        <taxon>Dioscorea</taxon>
    </lineage>
</organism>
<keyword evidence="3" id="KW-1185">Reference proteome</keyword>
<reference evidence="4" key="1">
    <citation type="submission" date="2025-08" db="UniProtKB">
        <authorList>
            <consortium name="RefSeq"/>
        </authorList>
    </citation>
    <scope>IDENTIFICATION</scope>
</reference>
<dbReference type="PANTHER" id="PTHR33624:SF2">
    <property type="entry name" value="SIGMA FACTOR BINDING PROTEIN 1, CHLOROPLASTIC"/>
    <property type="match status" value="1"/>
</dbReference>
<dbReference type="InterPro" id="IPR039335">
    <property type="entry name" value="SIB1/2"/>
</dbReference>
<dbReference type="InterPro" id="IPR008889">
    <property type="entry name" value="VQ"/>
</dbReference>
<feature type="compositionally biased region" description="Basic residues" evidence="1">
    <location>
        <begin position="10"/>
        <end position="21"/>
    </location>
</feature>
<protein>
    <submittedName>
        <fullName evidence="4">Uncharacterized protein LOC120264580</fullName>
    </submittedName>
</protein>
<feature type="region of interest" description="Disordered" evidence="1">
    <location>
        <begin position="1"/>
        <end position="21"/>
    </location>
</feature>
<gene>
    <name evidence="4" type="primary">LOC120264580</name>
</gene>
<dbReference type="Proteomes" id="UP001515500">
    <property type="component" value="Chromosome 7"/>
</dbReference>
<dbReference type="PANTHER" id="PTHR33624">
    <property type="entry name" value="SIGMA FACTOR BINDING PROTEIN 1, CHLOROPLASTIC"/>
    <property type="match status" value="1"/>
</dbReference>
<feature type="domain" description="VQ" evidence="2">
    <location>
        <begin position="28"/>
        <end position="54"/>
    </location>
</feature>
<evidence type="ECO:0000313" key="3">
    <source>
        <dbReference type="Proteomes" id="UP001515500"/>
    </source>
</evidence>
<dbReference type="Pfam" id="PF05678">
    <property type="entry name" value="VQ"/>
    <property type="match status" value="1"/>
</dbReference>
<evidence type="ECO:0000256" key="1">
    <source>
        <dbReference type="SAM" id="MobiDB-lite"/>
    </source>
</evidence>
<dbReference type="GeneID" id="120264580"/>
<evidence type="ECO:0000313" key="4">
    <source>
        <dbReference type="RefSeq" id="XP_039128336.1"/>
    </source>
</evidence>
<dbReference type="AlphaFoldDB" id="A0AB40BLM1"/>
<sequence>MDKLSVNQKRGAKQAKSKRKAPLKVVYISSPMKFETSAAKFRELVQSVTGQDSDIDSLLGFHGSSTTVDVKVSLPAQPDSVNHVVEINHGGVNDGLGFGTEGSPWPSMFYESPVMYDTPASVSGAAITFRAFD</sequence>
<name>A0AB40BLM1_DIOCR</name>
<accession>A0AB40BLM1</accession>